<evidence type="ECO:0000256" key="1">
    <source>
        <dbReference type="SAM" id="MobiDB-lite"/>
    </source>
</evidence>
<feature type="region of interest" description="Disordered" evidence="1">
    <location>
        <begin position="272"/>
        <end position="309"/>
    </location>
</feature>
<proteinExistence type="predicted"/>
<dbReference type="Proteomes" id="UP000239757">
    <property type="component" value="Unassembled WGS sequence"/>
</dbReference>
<accession>A0A2P5SQF8</accession>
<dbReference type="PANTHER" id="PTHR35095">
    <property type="entry name" value="OS05G0143300 PROTEIN"/>
    <property type="match status" value="1"/>
</dbReference>
<organism evidence="2 3">
    <name type="scientific">Gossypium barbadense</name>
    <name type="common">Sea Island cotton</name>
    <name type="synonym">Hibiscus barbadensis</name>
    <dbReference type="NCBI Taxonomy" id="3634"/>
    <lineage>
        <taxon>Eukaryota</taxon>
        <taxon>Viridiplantae</taxon>
        <taxon>Streptophyta</taxon>
        <taxon>Embryophyta</taxon>
        <taxon>Tracheophyta</taxon>
        <taxon>Spermatophyta</taxon>
        <taxon>Magnoliopsida</taxon>
        <taxon>eudicotyledons</taxon>
        <taxon>Gunneridae</taxon>
        <taxon>Pentapetalae</taxon>
        <taxon>rosids</taxon>
        <taxon>malvids</taxon>
        <taxon>Malvales</taxon>
        <taxon>Malvaceae</taxon>
        <taxon>Malvoideae</taxon>
        <taxon>Gossypium</taxon>
    </lineage>
</organism>
<protein>
    <submittedName>
        <fullName evidence="2">Uncharacterized protein</fullName>
    </submittedName>
</protein>
<dbReference type="AlphaFoldDB" id="A0A2P5SQF8"/>
<name>A0A2P5SQF8_GOSBA</name>
<gene>
    <name evidence="2" type="ORF">GOBAR_AA35992</name>
</gene>
<evidence type="ECO:0000313" key="2">
    <source>
        <dbReference type="EMBL" id="PPR84725.1"/>
    </source>
</evidence>
<feature type="compositionally biased region" description="Basic residues" evidence="1">
    <location>
        <begin position="297"/>
        <end position="306"/>
    </location>
</feature>
<dbReference type="EMBL" id="KZ669723">
    <property type="protein sequence ID" value="PPR84725.1"/>
    <property type="molecule type" value="Genomic_DNA"/>
</dbReference>
<sequence>MLKLCLMVSHGYPRGLGPVLHQEPGFSRMVKEFGSVFPGQLVKQDMVQIGSFDLRCNQFHFQEQPKPVTALCETKLIIDADPTVQNPVVIDKPDVDFLKGKKELRDNRHLSGSLNAYTCLVLIADAYLDTARFSFRIAEKCTRHEKILKFLMSGSNELENGELDLSLLSDLMGLQPLMFGVHQQPYASSLMYPSSKIDYQVPLPDFLGEMIHYSKITVNPDGQVVLTATGTEMKDILSIVAEFYLSSNSTKSRNQFSLVPYFDRKRITKARTGTNLSSPQSEVASIAPMKSPEKIKQKPSPKKNASRKLASERDLYKKNYFHACECLLSLIVDKRRHGRTAILSLKKSGPELPQLLSQFSAGIAGTGLAVLLSVIWKVACWRVPFCTPKLFSASIGFGLVWISWAVNQLRDTVVQISKNTSKSGLKEEEMVERVEKSVNQIYFRAATLMAIAVLRFA</sequence>
<dbReference type="PANTHER" id="PTHR35095:SF1">
    <property type="entry name" value="OS05G0143300 PROTEIN"/>
    <property type="match status" value="1"/>
</dbReference>
<evidence type="ECO:0000313" key="3">
    <source>
        <dbReference type="Proteomes" id="UP000239757"/>
    </source>
</evidence>
<reference evidence="2 3" key="1">
    <citation type="submission" date="2015-01" db="EMBL/GenBank/DDBJ databases">
        <title>Genome of allotetraploid Gossypium barbadense reveals genomic plasticity and fiber elongation in cotton evolution.</title>
        <authorList>
            <person name="Chen X."/>
            <person name="Liu X."/>
            <person name="Zhao B."/>
            <person name="Zheng H."/>
            <person name="Hu Y."/>
            <person name="Lu G."/>
            <person name="Yang C."/>
            <person name="Chen J."/>
            <person name="Shan C."/>
            <person name="Zhang L."/>
            <person name="Zhou Y."/>
            <person name="Wang L."/>
            <person name="Guo W."/>
            <person name="Bai Y."/>
            <person name="Ruan J."/>
            <person name="Shangguan X."/>
            <person name="Mao Y."/>
            <person name="Jiang J."/>
            <person name="Zhu Y."/>
            <person name="Lei J."/>
            <person name="Kang H."/>
            <person name="Chen S."/>
            <person name="He X."/>
            <person name="Wang R."/>
            <person name="Wang Y."/>
            <person name="Chen J."/>
            <person name="Wang L."/>
            <person name="Yu S."/>
            <person name="Wang B."/>
            <person name="Wei J."/>
            <person name="Song S."/>
            <person name="Lu X."/>
            <person name="Gao Z."/>
            <person name="Gu W."/>
            <person name="Deng X."/>
            <person name="Ma D."/>
            <person name="Wang S."/>
            <person name="Liang W."/>
            <person name="Fang L."/>
            <person name="Cai C."/>
            <person name="Zhu X."/>
            <person name="Zhou B."/>
            <person name="Zhang Y."/>
            <person name="Chen Z."/>
            <person name="Xu S."/>
            <person name="Zhu R."/>
            <person name="Wang S."/>
            <person name="Zhang T."/>
            <person name="Zhao G."/>
        </authorList>
    </citation>
    <scope>NUCLEOTIDE SEQUENCE [LARGE SCALE GENOMIC DNA]</scope>
    <source>
        <strain evidence="3">cv. Xinhai21</strain>
        <tissue evidence="2">Leaf</tissue>
    </source>
</reference>
<feature type="compositionally biased region" description="Polar residues" evidence="1">
    <location>
        <begin position="272"/>
        <end position="283"/>
    </location>
</feature>
<dbReference type="OrthoDB" id="1918704at2759"/>